<dbReference type="AlphaFoldDB" id="A0ABD3S8A4"/>
<protein>
    <submittedName>
        <fullName evidence="1">Uncharacterized protein</fullName>
    </submittedName>
</protein>
<reference evidence="1 2" key="1">
    <citation type="submission" date="2024-12" db="EMBL/GenBank/DDBJ databases">
        <title>The unique morphological basis and parallel evolutionary history of personate flowers in Penstemon.</title>
        <authorList>
            <person name="Depatie T.H."/>
            <person name="Wessinger C.A."/>
        </authorList>
    </citation>
    <scope>NUCLEOTIDE SEQUENCE [LARGE SCALE GENOMIC DNA]</scope>
    <source>
        <strain evidence="1">WTNN_2</strain>
        <tissue evidence="1">Leaf</tissue>
    </source>
</reference>
<gene>
    <name evidence="1" type="ORF">ACJIZ3_006573</name>
</gene>
<keyword evidence="2" id="KW-1185">Reference proteome</keyword>
<organism evidence="1 2">
    <name type="scientific">Penstemon smallii</name>
    <dbReference type="NCBI Taxonomy" id="265156"/>
    <lineage>
        <taxon>Eukaryota</taxon>
        <taxon>Viridiplantae</taxon>
        <taxon>Streptophyta</taxon>
        <taxon>Embryophyta</taxon>
        <taxon>Tracheophyta</taxon>
        <taxon>Spermatophyta</taxon>
        <taxon>Magnoliopsida</taxon>
        <taxon>eudicotyledons</taxon>
        <taxon>Gunneridae</taxon>
        <taxon>Pentapetalae</taxon>
        <taxon>asterids</taxon>
        <taxon>lamiids</taxon>
        <taxon>Lamiales</taxon>
        <taxon>Plantaginaceae</taxon>
        <taxon>Cheloneae</taxon>
        <taxon>Penstemon</taxon>
    </lineage>
</organism>
<name>A0ABD3S8A4_9LAMI</name>
<sequence length="84" mass="9484">MLVKIANAYVIPKDEAIREQLYYAIAPGGSCTSTSSFKIFIFQLILFNLNIFNFSMSHFWSSCRCAISDSSVHLSLNMMNKGIH</sequence>
<proteinExistence type="predicted"/>
<dbReference type="EMBL" id="JBJXBP010000007">
    <property type="protein sequence ID" value="KAL3820668.1"/>
    <property type="molecule type" value="Genomic_DNA"/>
</dbReference>
<evidence type="ECO:0000313" key="2">
    <source>
        <dbReference type="Proteomes" id="UP001634393"/>
    </source>
</evidence>
<dbReference type="Proteomes" id="UP001634393">
    <property type="component" value="Unassembled WGS sequence"/>
</dbReference>
<evidence type="ECO:0000313" key="1">
    <source>
        <dbReference type="EMBL" id="KAL3820668.1"/>
    </source>
</evidence>
<comment type="caution">
    <text evidence="1">The sequence shown here is derived from an EMBL/GenBank/DDBJ whole genome shotgun (WGS) entry which is preliminary data.</text>
</comment>
<accession>A0ABD3S8A4</accession>